<feature type="region of interest" description="Disordered" evidence="1">
    <location>
        <begin position="260"/>
        <end position="282"/>
    </location>
</feature>
<accession>A0AAD4RCE5</accession>
<protein>
    <submittedName>
        <fullName evidence="3">Conserved Cysteine/Glycine domain protein</fullName>
    </submittedName>
</protein>
<organism evidence="3 4">
    <name type="scientific">Ditylenchus destructor</name>
    <dbReference type="NCBI Taxonomy" id="166010"/>
    <lineage>
        <taxon>Eukaryota</taxon>
        <taxon>Metazoa</taxon>
        <taxon>Ecdysozoa</taxon>
        <taxon>Nematoda</taxon>
        <taxon>Chromadorea</taxon>
        <taxon>Rhabditida</taxon>
        <taxon>Tylenchina</taxon>
        <taxon>Tylenchomorpha</taxon>
        <taxon>Sphaerularioidea</taxon>
        <taxon>Anguinidae</taxon>
        <taxon>Anguininae</taxon>
        <taxon>Ditylenchus</taxon>
    </lineage>
</organism>
<feature type="chain" id="PRO_5042083904" evidence="2">
    <location>
        <begin position="21"/>
        <end position="282"/>
    </location>
</feature>
<name>A0AAD4RCE5_9BILA</name>
<keyword evidence="2" id="KW-0732">Signal</keyword>
<dbReference type="Proteomes" id="UP001201812">
    <property type="component" value="Unassembled WGS sequence"/>
</dbReference>
<feature type="signal peptide" evidence="2">
    <location>
        <begin position="1"/>
        <end position="20"/>
    </location>
</feature>
<reference evidence="3" key="1">
    <citation type="submission" date="2022-01" db="EMBL/GenBank/DDBJ databases">
        <title>Genome Sequence Resource for Two Populations of Ditylenchus destructor, the Migratory Endoparasitic Phytonematode.</title>
        <authorList>
            <person name="Zhang H."/>
            <person name="Lin R."/>
            <person name="Xie B."/>
        </authorList>
    </citation>
    <scope>NUCLEOTIDE SEQUENCE</scope>
    <source>
        <strain evidence="3">BazhouSP</strain>
    </source>
</reference>
<comment type="caution">
    <text evidence="3">The sequence shown here is derived from an EMBL/GenBank/DDBJ whole genome shotgun (WGS) entry which is preliminary data.</text>
</comment>
<proteinExistence type="predicted"/>
<evidence type="ECO:0000256" key="1">
    <source>
        <dbReference type="SAM" id="MobiDB-lite"/>
    </source>
</evidence>
<evidence type="ECO:0000313" key="4">
    <source>
        <dbReference type="Proteomes" id="UP001201812"/>
    </source>
</evidence>
<gene>
    <name evidence="3" type="ORF">DdX_03049</name>
</gene>
<sequence length="282" mass="31653">MSNVLTSLFFYISLVFAVNALIIEKRDTAAIVKDQFADFRENCGCKCTITNVQGGEDIITFSSYEMCKKPVEVETAENKKSLNEEITKKFANFRENCFPRGSGHGCKCTTTDSNGQEEVITFGTDDKCKKPVEFQTAENKKALNEEFKQKYGGLKENCFPRPGKGCRCNEKDANGQESEKLYESDADCKTLVTGRVRRQSGTSQNVRDPVRERAQQNYAAVINELKDKFKGLKEGCYPRPKGCLCVIGKDSEGRDITERRMKDSDCKCQPNERSRECPAPGA</sequence>
<feature type="compositionally biased region" description="Basic and acidic residues" evidence="1">
    <location>
        <begin position="260"/>
        <end position="276"/>
    </location>
</feature>
<dbReference type="AlphaFoldDB" id="A0AAD4RCE5"/>
<evidence type="ECO:0000313" key="3">
    <source>
        <dbReference type="EMBL" id="KAI1726334.1"/>
    </source>
</evidence>
<dbReference type="EMBL" id="JAKKPZ010000002">
    <property type="protein sequence ID" value="KAI1726334.1"/>
    <property type="molecule type" value="Genomic_DNA"/>
</dbReference>
<evidence type="ECO:0000256" key="2">
    <source>
        <dbReference type="SAM" id="SignalP"/>
    </source>
</evidence>
<keyword evidence="4" id="KW-1185">Reference proteome</keyword>